<evidence type="ECO:0008006" key="6">
    <source>
        <dbReference type="Google" id="ProtNLM"/>
    </source>
</evidence>
<feature type="coiled-coil region" evidence="2">
    <location>
        <begin position="214"/>
        <end position="248"/>
    </location>
</feature>
<dbReference type="InterPro" id="IPR027267">
    <property type="entry name" value="AH/BAR_dom_sf"/>
</dbReference>
<feature type="region of interest" description="Disordered" evidence="3">
    <location>
        <begin position="35"/>
        <end position="62"/>
    </location>
</feature>
<dbReference type="GO" id="GO:0006897">
    <property type="term" value="P:endocytosis"/>
    <property type="evidence" value="ECO:0007669"/>
    <property type="project" value="TreeGrafter"/>
</dbReference>
<gene>
    <name evidence="4" type="ORF">TCE0_017r04513</name>
</gene>
<organism evidence="4 5">
    <name type="scientific">Talaromyces pinophilus</name>
    <name type="common">Penicillium pinophilum</name>
    <dbReference type="NCBI Taxonomy" id="128442"/>
    <lineage>
        <taxon>Eukaryota</taxon>
        <taxon>Fungi</taxon>
        <taxon>Dikarya</taxon>
        <taxon>Ascomycota</taxon>
        <taxon>Pezizomycotina</taxon>
        <taxon>Eurotiomycetes</taxon>
        <taxon>Eurotiomycetidae</taxon>
        <taxon>Eurotiales</taxon>
        <taxon>Trichocomaceae</taxon>
        <taxon>Talaromyces</taxon>
        <taxon>Talaromyces sect. Talaromyces</taxon>
    </lineage>
</organism>
<feature type="compositionally biased region" description="Basic and acidic residues" evidence="3">
    <location>
        <begin position="80"/>
        <end position="90"/>
    </location>
</feature>
<dbReference type="Pfam" id="PF13805">
    <property type="entry name" value="Pil1"/>
    <property type="match status" value="1"/>
</dbReference>
<keyword evidence="1" id="KW-0597">Phosphoprotein</keyword>
<dbReference type="PANTHER" id="PTHR31962">
    <property type="entry name" value="SPHINGOLIPID LONG CHAIN BASE-RESPONSIVE PROTEIN PIL1"/>
    <property type="match status" value="1"/>
</dbReference>
<sequence length="391" mass="43919">MCWYEEIEEEPSTSIRVIQRRRIYREPEYSYSSYRLVTRSPSPPPRYSRSSYTTITRTRRHTRSYEVIPERNRSLSIRSARKDGKQDKSSNRHRFSMTTLRGYQQPELSKKLYKIIKNENVVIGAYESAGRERVSIASQLSDWGEATGDESVSDISDKLGVLLSEIGEQEDIFAQSLEEYRGVLKQIRNTESSVQPSRDSRNKISDEIQKLKYKDPANTKLVTLEQELVRAEAQNLVAEAQLSNVTRQKVKEAFDLHTAAIIERAEKQIILAQHARRLVNLLDDTPIVPGDAVKPYEQSTAARDILNDAEGDLRAWEPSMYPITSNANEMGQSLVPKPETVAAGQQQEAAPVADGVGATETETRPAVEPETVGNKESVATDVNESATTATA</sequence>
<dbReference type="GO" id="GO:0008289">
    <property type="term" value="F:lipid binding"/>
    <property type="evidence" value="ECO:0007669"/>
    <property type="project" value="TreeGrafter"/>
</dbReference>
<accession>A0A6V8H445</accession>
<feature type="compositionally biased region" description="Low complexity" evidence="3">
    <location>
        <begin position="47"/>
        <end position="56"/>
    </location>
</feature>
<protein>
    <recommendedName>
        <fullName evidence="6">Sphingolipid long chain base-responsive protein LSP1</fullName>
    </recommendedName>
</protein>
<dbReference type="Gene3D" id="1.20.1270.60">
    <property type="entry name" value="Arfaptin homology (AH) domain/BAR domain"/>
    <property type="match status" value="1"/>
</dbReference>
<proteinExistence type="predicted"/>
<feature type="region of interest" description="Disordered" evidence="3">
    <location>
        <begin position="339"/>
        <end position="391"/>
    </location>
</feature>
<dbReference type="GO" id="GO:0036286">
    <property type="term" value="C:eisosome filament"/>
    <property type="evidence" value="ECO:0007669"/>
    <property type="project" value="TreeGrafter"/>
</dbReference>
<evidence type="ECO:0000256" key="1">
    <source>
        <dbReference type="ARBA" id="ARBA00022553"/>
    </source>
</evidence>
<dbReference type="FunFam" id="1.20.1270.60:FF:000005">
    <property type="entry name" value="Sphingolipid long chain base-responsive pil1"/>
    <property type="match status" value="1"/>
</dbReference>
<evidence type="ECO:0000256" key="3">
    <source>
        <dbReference type="SAM" id="MobiDB-lite"/>
    </source>
</evidence>
<dbReference type="Proteomes" id="UP000053095">
    <property type="component" value="Unassembled WGS sequence"/>
</dbReference>
<keyword evidence="2" id="KW-0175">Coiled coil</keyword>
<dbReference type="InterPro" id="IPR028245">
    <property type="entry name" value="PIL1/LSP1"/>
</dbReference>
<evidence type="ECO:0000256" key="2">
    <source>
        <dbReference type="SAM" id="Coils"/>
    </source>
</evidence>
<reference evidence="5" key="1">
    <citation type="journal article" date="2015" name="Genome Announc.">
        <title>Draft genome sequence of Talaromyces cellulolyticus strain Y-94, a source of lignocellulosic biomass-degrading enzymes.</title>
        <authorList>
            <person name="Fujii T."/>
            <person name="Koike H."/>
            <person name="Sawayama S."/>
            <person name="Yano S."/>
            <person name="Inoue H."/>
        </authorList>
    </citation>
    <scope>NUCLEOTIDE SEQUENCE [LARGE SCALE GENOMIC DNA]</scope>
    <source>
        <strain evidence="5">Y-94</strain>
    </source>
</reference>
<dbReference type="GO" id="GO:0005886">
    <property type="term" value="C:plasma membrane"/>
    <property type="evidence" value="ECO:0007669"/>
    <property type="project" value="TreeGrafter"/>
</dbReference>
<dbReference type="AlphaFoldDB" id="A0A6V8H445"/>
<comment type="caution">
    <text evidence="4">The sequence shown here is derived from an EMBL/GenBank/DDBJ whole genome shotgun (WGS) entry which is preliminary data.</text>
</comment>
<name>A0A6V8H445_TALPI</name>
<dbReference type="GO" id="GO:0070941">
    <property type="term" value="P:eisosome assembly"/>
    <property type="evidence" value="ECO:0007669"/>
    <property type="project" value="TreeGrafter"/>
</dbReference>
<feature type="compositionally biased region" description="Polar residues" evidence="3">
    <location>
        <begin position="380"/>
        <end position="391"/>
    </location>
</feature>
<feature type="region of interest" description="Disordered" evidence="3">
    <location>
        <begin position="75"/>
        <end position="99"/>
    </location>
</feature>
<evidence type="ECO:0000313" key="5">
    <source>
        <dbReference type="Proteomes" id="UP000053095"/>
    </source>
</evidence>
<dbReference type="PANTHER" id="PTHR31962:SF4">
    <property type="entry name" value="PRIMARY COMPONENT OF EISOSOMES (EUROFUNG)"/>
    <property type="match status" value="1"/>
</dbReference>
<keyword evidence="5" id="KW-1185">Reference proteome</keyword>
<dbReference type="EMBL" id="DF933813">
    <property type="protein sequence ID" value="GAM35860.1"/>
    <property type="molecule type" value="Genomic_DNA"/>
</dbReference>
<evidence type="ECO:0000313" key="4">
    <source>
        <dbReference type="EMBL" id="GAM35860.1"/>
    </source>
</evidence>